<organism evidence="22 23">
    <name type="scientific">Muribaculum intestinale</name>
    <dbReference type="NCBI Taxonomy" id="1796646"/>
    <lineage>
        <taxon>Bacteria</taxon>
        <taxon>Pseudomonadati</taxon>
        <taxon>Bacteroidota</taxon>
        <taxon>Bacteroidia</taxon>
        <taxon>Bacteroidales</taxon>
        <taxon>Muribaculaceae</taxon>
        <taxon>Muribaculum</taxon>
    </lineage>
</organism>
<dbReference type="InterPro" id="IPR000631">
    <property type="entry name" value="CARKD"/>
</dbReference>
<reference evidence="23" key="1">
    <citation type="submission" date="2016-04" db="EMBL/GenBank/DDBJ databases">
        <title>Complete Genome Sequences of Twelve Strains of a Stable Defined Moderately Diverse Mouse Microbiota 2 (sDMDMm2).</title>
        <authorList>
            <person name="Uchimura Y."/>
            <person name="Wyss M."/>
            <person name="Brugiroux S."/>
            <person name="Limenitakis J.P."/>
            <person name="Stecher B."/>
            <person name="McCoy K.D."/>
            <person name="Macpherson A.J."/>
        </authorList>
    </citation>
    <scope>NUCLEOTIDE SEQUENCE [LARGE SCALE GENOMIC DNA]</scope>
    <source>
        <strain evidence="23">YL27</strain>
    </source>
</reference>
<dbReference type="Gene3D" id="3.40.1190.20">
    <property type="match status" value="1"/>
</dbReference>
<evidence type="ECO:0000259" key="21">
    <source>
        <dbReference type="PROSITE" id="PS51385"/>
    </source>
</evidence>
<dbReference type="AlphaFoldDB" id="A0A1B1SA08"/>
<evidence type="ECO:0000256" key="18">
    <source>
        <dbReference type="HAMAP-Rule" id="MF_01966"/>
    </source>
</evidence>
<dbReference type="GO" id="GO:0052856">
    <property type="term" value="F:NAD(P)HX epimerase activity"/>
    <property type="evidence" value="ECO:0007669"/>
    <property type="project" value="UniProtKB-UniRule"/>
</dbReference>
<dbReference type="RefSeq" id="WP_068960918.1">
    <property type="nucleotide sequence ID" value="NZ_CAJTAP010000038.1"/>
</dbReference>
<evidence type="ECO:0000256" key="19">
    <source>
        <dbReference type="PIRNR" id="PIRNR017184"/>
    </source>
</evidence>
<evidence type="ECO:0000313" key="23">
    <source>
        <dbReference type="Proteomes" id="UP000186351"/>
    </source>
</evidence>
<dbReference type="EC" id="4.2.1.136" evidence="19"/>
<comment type="catalytic activity">
    <reaction evidence="1 18 19">
        <text>(6R)-NADHX = (6S)-NADHX</text>
        <dbReference type="Rhea" id="RHEA:32215"/>
        <dbReference type="ChEBI" id="CHEBI:64074"/>
        <dbReference type="ChEBI" id="CHEBI:64075"/>
        <dbReference type="EC" id="5.1.99.6"/>
    </reaction>
</comment>
<dbReference type="InterPro" id="IPR004443">
    <property type="entry name" value="YjeF_N_dom"/>
</dbReference>
<feature type="binding site" evidence="17">
    <location>
        <begin position="413"/>
        <end position="417"/>
    </location>
    <ligand>
        <name>AMP</name>
        <dbReference type="ChEBI" id="CHEBI:456215"/>
    </ligand>
</feature>
<keyword evidence="13" id="KW-0511">Multifunctional enzyme</keyword>
<feature type="binding site" evidence="17">
    <location>
        <position position="264"/>
    </location>
    <ligand>
        <name>(6S)-NADPHX</name>
        <dbReference type="ChEBI" id="CHEBI:64076"/>
    </ligand>
</feature>
<proteinExistence type="inferred from homology"/>
<comment type="similarity">
    <text evidence="3 19">In the N-terminal section; belongs to the NnrE/AIBP family.</text>
</comment>
<dbReference type="GO" id="GO:0046872">
    <property type="term" value="F:metal ion binding"/>
    <property type="evidence" value="ECO:0007669"/>
    <property type="project" value="UniProtKB-UniRule"/>
</dbReference>
<evidence type="ECO:0000256" key="17">
    <source>
        <dbReference type="HAMAP-Rule" id="MF_01965"/>
    </source>
</evidence>
<keyword evidence="23" id="KW-1185">Reference proteome</keyword>
<comment type="subunit">
    <text evidence="17">Homotetramer.</text>
</comment>
<dbReference type="Pfam" id="PF03853">
    <property type="entry name" value="YjeF_N"/>
    <property type="match status" value="1"/>
</dbReference>
<dbReference type="PROSITE" id="PS51383">
    <property type="entry name" value="YJEF_C_3"/>
    <property type="match status" value="1"/>
</dbReference>
<dbReference type="GO" id="GO:0052855">
    <property type="term" value="F:ADP-dependent NAD(P)H-hydrate dehydratase activity"/>
    <property type="evidence" value="ECO:0007669"/>
    <property type="project" value="UniProtKB-UniRule"/>
</dbReference>
<comment type="function">
    <text evidence="14 19">Bifunctional enzyme that catalyzes the epimerization of the S- and R-forms of NAD(P)HX and the dehydration of the S-form of NAD(P)HX at the expense of ADP, which is converted to AMP. This allows the repair of both epimers of NAD(P)HX, a damaged form of NAD(P)H that is a result of enzymatic or heat-dependent hydration.</text>
</comment>
<dbReference type="PROSITE" id="PS51385">
    <property type="entry name" value="YJEF_N"/>
    <property type="match status" value="1"/>
</dbReference>
<dbReference type="KEGG" id="pary:A4V02_07655"/>
<dbReference type="NCBIfam" id="TIGR00196">
    <property type="entry name" value="yjeF_cterm"/>
    <property type="match status" value="1"/>
</dbReference>
<comment type="catalytic activity">
    <reaction evidence="16 17 19">
        <text>(6S)-NADPHX + ADP = AMP + phosphate + NADPH + H(+)</text>
        <dbReference type="Rhea" id="RHEA:32235"/>
        <dbReference type="ChEBI" id="CHEBI:15378"/>
        <dbReference type="ChEBI" id="CHEBI:43474"/>
        <dbReference type="ChEBI" id="CHEBI:57783"/>
        <dbReference type="ChEBI" id="CHEBI:64076"/>
        <dbReference type="ChEBI" id="CHEBI:456215"/>
        <dbReference type="ChEBI" id="CHEBI:456216"/>
        <dbReference type="EC" id="4.2.1.136"/>
    </reaction>
</comment>
<evidence type="ECO:0000256" key="8">
    <source>
        <dbReference type="ARBA" id="ARBA00022857"/>
    </source>
</evidence>
<dbReference type="GO" id="GO:0005524">
    <property type="term" value="F:ATP binding"/>
    <property type="evidence" value="ECO:0007669"/>
    <property type="project" value="UniProtKB-UniRule"/>
</dbReference>
<dbReference type="Gene3D" id="3.40.50.10260">
    <property type="entry name" value="YjeF N-terminal domain"/>
    <property type="match status" value="1"/>
</dbReference>
<comment type="function">
    <text evidence="17">Catalyzes the dehydration of the S-form of NAD(P)HX at the expense of ADP, which is converted to AMP. Together with NAD(P)HX epimerase, which catalyzes the epimerization of the S- and R-forms, the enzyme allows the repair of both epimers of NAD(P)HX, a damaged form of NAD(P)H that is a result of enzymatic or heat-dependent hydration.</text>
</comment>
<keyword evidence="9 18" id="KW-0630">Potassium</keyword>
<dbReference type="InterPro" id="IPR036652">
    <property type="entry name" value="YjeF_N_dom_sf"/>
</dbReference>
<dbReference type="SUPFAM" id="SSF64153">
    <property type="entry name" value="YjeF N-terminal domain-like"/>
    <property type="match status" value="1"/>
</dbReference>
<comment type="cofactor">
    <cofactor evidence="17">
        <name>Mg(2+)</name>
        <dbReference type="ChEBI" id="CHEBI:18420"/>
    </cofactor>
</comment>
<evidence type="ECO:0000256" key="5">
    <source>
        <dbReference type="ARBA" id="ARBA00022723"/>
    </source>
</evidence>
<protein>
    <recommendedName>
        <fullName evidence="19">Bifunctional NAD(P)H-hydrate repair enzyme</fullName>
    </recommendedName>
    <alternativeName>
        <fullName evidence="19">Nicotinamide nucleotide repair protein</fullName>
    </alternativeName>
    <domain>
        <recommendedName>
            <fullName evidence="19">ADP-dependent (S)-NAD(P)H-hydrate dehydratase</fullName>
            <ecNumber evidence="19">4.2.1.136</ecNumber>
        </recommendedName>
        <alternativeName>
            <fullName evidence="19">ADP-dependent NAD(P)HX dehydratase</fullName>
        </alternativeName>
    </domain>
    <domain>
        <recommendedName>
            <fullName evidence="19">NAD(P)H-hydrate epimerase</fullName>
            <ecNumber evidence="19">5.1.99.6</ecNumber>
        </recommendedName>
    </domain>
</protein>
<evidence type="ECO:0000256" key="2">
    <source>
        <dbReference type="ARBA" id="ARBA00000909"/>
    </source>
</evidence>
<dbReference type="PIRSF" id="PIRSF017184">
    <property type="entry name" value="Nnr"/>
    <property type="match status" value="1"/>
</dbReference>
<feature type="binding site" evidence="17">
    <location>
        <position position="327"/>
    </location>
    <ligand>
        <name>(6S)-NADPHX</name>
        <dbReference type="ChEBI" id="CHEBI:64076"/>
    </ligand>
</feature>
<gene>
    <name evidence="18" type="primary">nnrE</name>
    <name evidence="17" type="synonym">nnrD</name>
    <name evidence="22" type="ORF">A4V02_07655</name>
</gene>
<feature type="binding site" evidence="17">
    <location>
        <position position="442"/>
    </location>
    <ligand>
        <name>AMP</name>
        <dbReference type="ChEBI" id="CHEBI:456215"/>
    </ligand>
</feature>
<evidence type="ECO:0000256" key="15">
    <source>
        <dbReference type="ARBA" id="ARBA00048238"/>
    </source>
</evidence>
<feature type="domain" description="YjeF N-terminal" evidence="21">
    <location>
        <begin position="9"/>
        <end position="219"/>
    </location>
</feature>
<keyword evidence="8 17" id="KW-0521">NADP</keyword>
<comment type="similarity">
    <text evidence="17">Belongs to the NnrD/CARKD family.</text>
</comment>
<comment type="catalytic activity">
    <reaction evidence="2 18 19">
        <text>(6R)-NADPHX = (6S)-NADPHX</text>
        <dbReference type="Rhea" id="RHEA:32227"/>
        <dbReference type="ChEBI" id="CHEBI:64076"/>
        <dbReference type="ChEBI" id="CHEBI:64077"/>
        <dbReference type="EC" id="5.1.99.6"/>
    </reaction>
</comment>
<evidence type="ECO:0000313" key="22">
    <source>
        <dbReference type="EMBL" id="ANU63611.1"/>
    </source>
</evidence>
<dbReference type="SUPFAM" id="SSF53613">
    <property type="entry name" value="Ribokinase-like"/>
    <property type="match status" value="1"/>
</dbReference>
<evidence type="ECO:0000256" key="10">
    <source>
        <dbReference type="ARBA" id="ARBA00023027"/>
    </source>
</evidence>
<dbReference type="GO" id="GO:0046496">
    <property type="term" value="P:nicotinamide nucleotide metabolic process"/>
    <property type="evidence" value="ECO:0007669"/>
    <property type="project" value="UniProtKB-UniRule"/>
</dbReference>
<sequence length="504" mass="54652">MKIFTSAQIRSIENAVIEKEGVTSIELVERAASAITWEIMSRWRPSRPMMVFAGPGNNGADALAVARMLADEGYTVTVLLFNVTDRGLSDACRHYRDELTNVPGVSFTEITNDFNPPVITRDAIVIDGLFGSGLKEPLKGGFKSLVDYINSSNATIVSIDMPSGMFGEWNEATLSRDVVHATLTLAIEFPRLSFFIQDNAEFLGEWKVLDIKLASNESRGEQSPYYLLEKKDVKRILRQRPEFCSKADFGSMLLVAGCYGMIGASQMAALGALRSGIGRLTVHGPRCGFIPMQTSVPEAMFHADQHDIVITDISPKHEYDVVALGPGIGTHDYTVRAVENFINMSTNPLVIDADGLNCIAQRPNLLEHVPPMSVITPHAGEFDRLFGPHTSHESRLKTAVEKSAYYSIIILLKGRYTSVVRPDGKIYFIGSGCQALATPGSGDVLTGIVGSFIAQGYTPDLAAAIGAYIHGMAGTLAAENDGTFGVLATDVARNISKAIRDILN</sequence>
<evidence type="ECO:0000256" key="4">
    <source>
        <dbReference type="ARBA" id="ARBA00009524"/>
    </source>
</evidence>
<dbReference type="PANTHER" id="PTHR12592">
    <property type="entry name" value="ATP-DEPENDENT (S)-NAD(P)H-HYDRATE DEHYDRATASE FAMILY MEMBER"/>
    <property type="match status" value="1"/>
</dbReference>
<dbReference type="EC" id="5.1.99.6" evidence="19"/>
<evidence type="ECO:0000256" key="13">
    <source>
        <dbReference type="ARBA" id="ARBA00023268"/>
    </source>
</evidence>
<evidence type="ECO:0000256" key="11">
    <source>
        <dbReference type="ARBA" id="ARBA00023235"/>
    </source>
</evidence>
<comment type="similarity">
    <text evidence="18">Belongs to the NnrE/AIBP family.</text>
</comment>
<dbReference type="NCBIfam" id="TIGR00197">
    <property type="entry name" value="yjeF_nterm"/>
    <property type="match status" value="1"/>
</dbReference>
<feature type="domain" description="YjeF C-terminal" evidence="20">
    <location>
        <begin position="229"/>
        <end position="502"/>
    </location>
</feature>
<feature type="binding site" evidence="18">
    <location>
        <position position="160"/>
    </location>
    <ligand>
        <name>(6S)-NADPHX</name>
        <dbReference type="ChEBI" id="CHEBI:64076"/>
    </ligand>
</feature>
<dbReference type="InterPro" id="IPR030677">
    <property type="entry name" value="Nnr"/>
</dbReference>
<feature type="binding site" evidence="17">
    <location>
        <position position="443"/>
    </location>
    <ligand>
        <name>(6S)-NADPHX</name>
        <dbReference type="ChEBI" id="CHEBI:64076"/>
    </ligand>
</feature>
<keyword evidence="10 17" id="KW-0520">NAD</keyword>
<evidence type="ECO:0000256" key="7">
    <source>
        <dbReference type="ARBA" id="ARBA00022840"/>
    </source>
</evidence>
<evidence type="ECO:0000256" key="14">
    <source>
        <dbReference type="ARBA" id="ARBA00025153"/>
    </source>
</evidence>
<keyword evidence="11 18" id="KW-0413">Isomerase</keyword>
<comment type="caution">
    <text evidence="18">Lacks conserved residue(s) required for the propagation of feature annotation.</text>
</comment>
<dbReference type="CDD" id="cd01171">
    <property type="entry name" value="YXKO-related"/>
    <property type="match status" value="1"/>
</dbReference>
<name>A0A1B1SA08_9BACT</name>
<keyword evidence="12 17" id="KW-0456">Lyase</keyword>
<comment type="catalytic activity">
    <reaction evidence="15 17 19">
        <text>(6S)-NADHX + ADP = AMP + phosphate + NADH + H(+)</text>
        <dbReference type="Rhea" id="RHEA:32223"/>
        <dbReference type="ChEBI" id="CHEBI:15378"/>
        <dbReference type="ChEBI" id="CHEBI:43474"/>
        <dbReference type="ChEBI" id="CHEBI:57945"/>
        <dbReference type="ChEBI" id="CHEBI:64074"/>
        <dbReference type="ChEBI" id="CHEBI:456215"/>
        <dbReference type="ChEBI" id="CHEBI:456216"/>
        <dbReference type="EC" id="4.2.1.136"/>
    </reaction>
</comment>
<accession>A0A1B1SA08</accession>
<evidence type="ECO:0000259" key="20">
    <source>
        <dbReference type="PROSITE" id="PS51383"/>
    </source>
</evidence>
<feature type="binding site" evidence="18">
    <location>
        <begin position="131"/>
        <end position="137"/>
    </location>
    <ligand>
        <name>(6S)-NADPHX</name>
        <dbReference type="ChEBI" id="CHEBI:64076"/>
    </ligand>
</feature>
<evidence type="ECO:0000256" key="12">
    <source>
        <dbReference type="ARBA" id="ARBA00023239"/>
    </source>
</evidence>
<evidence type="ECO:0000256" key="6">
    <source>
        <dbReference type="ARBA" id="ARBA00022741"/>
    </source>
</evidence>
<dbReference type="Proteomes" id="UP000186351">
    <property type="component" value="Chromosome"/>
</dbReference>
<dbReference type="HAMAP" id="MF_01966">
    <property type="entry name" value="NADHX_epimerase"/>
    <property type="match status" value="1"/>
</dbReference>
<dbReference type="STRING" id="1796646.A4V02_07655"/>
<evidence type="ECO:0000256" key="1">
    <source>
        <dbReference type="ARBA" id="ARBA00000013"/>
    </source>
</evidence>
<evidence type="ECO:0000256" key="16">
    <source>
        <dbReference type="ARBA" id="ARBA00049209"/>
    </source>
</evidence>
<comment type="cofactor">
    <cofactor evidence="18 19">
        <name>K(+)</name>
        <dbReference type="ChEBI" id="CHEBI:29103"/>
    </cofactor>
    <text evidence="18 19">Binds 1 potassium ion per subunit.</text>
</comment>
<comment type="function">
    <text evidence="18">Catalyzes the epimerization of the S- and R-forms of NAD(P)HX, a damaged form of NAD(P)H that is a result of enzymatic or heat-dependent hydration. This is a prerequisite for the S-specific NAD(P)H-hydrate dehydratase to allow the repair of both epimers of NAD(P)HX.</text>
</comment>
<dbReference type="EMBL" id="CP015402">
    <property type="protein sequence ID" value="ANU63611.1"/>
    <property type="molecule type" value="Genomic_DNA"/>
</dbReference>
<dbReference type="InterPro" id="IPR029056">
    <property type="entry name" value="Ribokinase-like"/>
</dbReference>
<evidence type="ECO:0000256" key="3">
    <source>
        <dbReference type="ARBA" id="ARBA00006001"/>
    </source>
</evidence>
<dbReference type="HAMAP" id="MF_01965">
    <property type="entry name" value="NADHX_dehydratase"/>
    <property type="match status" value="1"/>
</dbReference>
<comment type="similarity">
    <text evidence="4 19">In the C-terminal section; belongs to the NnrD/CARKD family.</text>
</comment>
<keyword evidence="7 17" id="KW-0067">ATP-binding</keyword>
<feature type="binding site" evidence="18">
    <location>
        <position position="163"/>
    </location>
    <ligand>
        <name>K(+)</name>
        <dbReference type="ChEBI" id="CHEBI:29103"/>
    </ligand>
</feature>
<dbReference type="Pfam" id="PF01256">
    <property type="entry name" value="Carb_kinase"/>
    <property type="match status" value="1"/>
</dbReference>
<feature type="binding site" evidence="18">
    <location>
        <begin position="57"/>
        <end position="61"/>
    </location>
    <ligand>
        <name>(6S)-NADPHX</name>
        <dbReference type="ChEBI" id="CHEBI:64076"/>
    </ligand>
</feature>
<keyword evidence="5 18" id="KW-0479">Metal-binding</keyword>
<keyword evidence="6 17" id="KW-0547">Nucleotide-binding</keyword>
<dbReference type="OrthoDB" id="9806925at2"/>
<feature type="binding site" evidence="18">
    <location>
        <position position="58"/>
    </location>
    <ligand>
        <name>K(+)</name>
        <dbReference type="ChEBI" id="CHEBI:29103"/>
    </ligand>
</feature>
<feature type="binding site" evidence="17">
    <location>
        <position position="378"/>
    </location>
    <ligand>
        <name>(6S)-NADPHX</name>
        <dbReference type="ChEBI" id="CHEBI:64076"/>
    </ligand>
</feature>
<feature type="binding site" evidence="18">
    <location>
        <position position="127"/>
    </location>
    <ligand>
        <name>K(+)</name>
        <dbReference type="ChEBI" id="CHEBI:29103"/>
    </ligand>
</feature>
<dbReference type="GeneID" id="65536732"/>
<dbReference type="GO" id="GO:0110051">
    <property type="term" value="P:metabolite repair"/>
    <property type="evidence" value="ECO:0007669"/>
    <property type="project" value="TreeGrafter"/>
</dbReference>
<accession>A0A1Z2XIP2</accession>
<evidence type="ECO:0000256" key="9">
    <source>
        <dbReference type="ARBA" id="ARBA00022958"/>
    </source>
</evidence>
<dbReference type="PANTHER" id="PTHR12592:SF0">
    <property type="entry name" value="ATP-DEPENDENT (S)-NAD(P)H-HYDRATE DEHYDRATASE"/>
    <property type="match status" value="1"/>
</dbReference>